<proteinExistence type="predicted"/>
<name>A0A563E1K1_9MICO</name>
<dbReference type="OrthoDB" id="9792269at2"/>
<dbReference type="EMBL" id="VCQV01000014">
    <property type="protein sequence ID" value="TWP36081.1"/>
    <property type="molecule type" value="Genomic_DNA"/>
</dbReference>
<evidence type="ECO:0000256" key="1">
    <source>
        <dbReference type="ARBA" id="ARBA00022676"/>
    </source>
</evidence>
<gene>
    <name evidence="5" type="ORF">FGL98_11565</name>
</gene>
<reference evidence="5 6" key="1">
    <citation type="submission" date="2019-05" db="EMBL/GenBank/DDBJ databases">
        <authorList>
            <person name="Lee S.D."/>
        </authorList>
    </citation>
    <scope>NUCLEOTIDE SEQUENCE [LARGE SCALE GENOMIC DNA]</scope>
    <source>
        <strain evidence="5 6">C5-26</strain>
    </source>
</reference>
<dbReference type="Pfam" id="PF13692">
    <property type="entry name" value="Glyco_trans_1_4"/>
    <property type="match status" value="1"/>
</dbReference>
<dbReference type="CDD" id="cd03801">
    <property type="entry name" value="GT4_PimA-like"/>
    <property type="match status" value="1"/>
</dbReference>
<dbReference type="PANTHER" id="PTHR46401:SF2">
    <property type="entry name" value="GLYCOSYLTRANSFERASE WBBK-RELATED"/>
    <property type="match status" value="1"/>
</dbReference>
<feature type="domain" description="Glycosyltransferase subfamily 4-like N-terminal" evidence="4">
    <location>
        <begin position="71"/>
        <end position="272"/>
    </location>
</feature>
<keyword evidence="1" id="KW-0328">Glycosyltransferase</keyword>
<dbReference type="InterPro" id="IPR028098">
    <property type="entry name" value="Glyco_trans_4-like_N"/>
</dbReference>
<dbReference type="Proteomes" id="UP000320244">
    <property type="component" value="Unassembled WGS sequence"/>
</dbReference>
<organism evidence="5 6">
    <name type="scientific">Leekyejoonella antrihumi</name>
    <dbReference type="NCBI Taxonomy" id="1660198"/>
    <lineage>
        <taxon>Bacteria</taxon>
        <taxon>Bacillati</taxon>
        <taxon>Actinomycetota</taxon>
        <taxon>Actinomycetes</taxon>
        <taxon>Micrococcales</taxon>
        <taxon>Dermacoccaceae</taxon>
        <taxon>Leekyejoonella</taxon>
    </lineage>
</organism>
<dbReference type="PANTHER" id="PTHR46401">
    <property type="entry name" value="GLYCOSYLTRANSFERASE WBBK-RELATED"/>
    <property type="match status" value="1"/>
</dbReference>
<dbReference type="GO" id="GO:0009103">
    <property type="term" value="P:lipopolysaccharide biosynthetic process"/>
    <property type="evidence" value="ECO:0007669"/>
    <property type="project" value="TreeGrafter"/>
</dbReference>
<feature type="compositionally biased region" description="Basic and acidic residues" evidence="3">
    <location>
        <begin position="470"/>
        <end position="488"/>
    </location>
</feature>
<keyword evidence="6" id="KW-1185">Reference proteome</keyword>
<comment type="caution">
    <text evidence="5">The sequence shown here is derived from an EMBL/GenBank/DDBJ whole genome shotgun (WGS) entry which is preliminary data.</text>
</comment>
<evidence type="ECO:0000256" key="3">
    <source>
        <dbReference type="SAM" id="MobiDB-lite"/>
    </source>
</evidence>
<keyword evidence="2 5" id="KW-0808">Transferase</keyword>
<feature type="region of interest" description="Disordered" evidence="3">
    <location>
        <begin position="1"/>
        <end position="31"/>
    </location>
</feature>
<dbReference type="SUPFAM" id="SSF53756">
    <property type="entry name" value="UDP-Glycosyltransferase/glycogen phosphorylase"/>
    <property type="match status" value="1"/>
</dbReference>
<dbReference type="Gene3D" id="3.40.50.2000">
    <property type="entry name" value="Glycogen Phosphorylase B"/>
    <property type="match status" value="2"/>
</dbReference>
<dbReference type="Pfam" id="PF13439">
    <property type="entry name" value="Glyco_transf_4"/>
    <property type="match status" value="1"/>
</dbReference>
<sequence>MVPAAELRARQAGHQGRRRHSRHDLRLTPRSSPSCLARHFAGIPEGAGRGFGRVSPLRVALSSYRSKPHSGGQGVYIRNLSRELVALGHHVEVFSGPPYPELDDGVLLTKLPSLDLYRPEDPFRRPGIREFRSGIDMLEFATMCSAGFPEPRTFSLRLSRMLRHRIADFDILHDNQTLGPGILDLERRGMPLLTTIHHPITRDRRLELAAAQGWQRLTKRRWYGFVQMQRRVAARSAHLLTVSERSAGDIAADFAVPRERLRIVPVGVDVDRFRPSDVPRVPGRLVTIASADVPLKGLSVLVSALTHLDPALWSELVVVGTPSDTTSKALAEAGLLDRVQFRSGLTEDDLAALLASAQVHLVPSLYEGFSLPAVEAMSCGTPVVASDVGALPELVKGGAGELVPAGDPIALAAAAQRLLRTPGQRARMGAVGRQRAMDTYSWRSVATATAEIYTEVIAATRTMPAGPPRSTERSLRSEDFVGREEHTS</sequence>
<evidence type="ECO:0000313" key="6">
    <source>
        <dbReference type="Proteomes" id="UP000320244"/>
    </source>
</evidence>
<evidence type="ECO:0000256" key="2">
    <source>
        <dbReference type="ARBA" id="ARBA00022679"/>
    </source>
</evidence>
<dbReference type="AlphaFoldDB" id="A0A563E1K1"/>
<protein>
    <submittedName>
        <fullName evidence="5">Glycosyltransferase family 4 protein</fullName>
    </submittedName>
</protein>
<feature type="region of interest" description="Disordered" evidence="3">
    <location>
        <begin position="463"/>
        <end position="488"/>
    </location>
</feature>
<dbReference type="GO" id="GO:0016757">
    <property type="term" value="F:glycosyltransferase activity"/>
    <property type="evidence" value="ECO:0007669"/>
    <property type="project" value="UniProtKB-KW"/>
</dbReference>
<evidence type="ECO:0000259" key="4">
    <source>
        <dbReference type="Pfam" id="PF13439"/>
    </source>
</evidence>
<accession>A0A563E1K1</accession>
<reference evidence="5 6" key="2">
    <citation type="submission" date="2019-08" db="EMBL/GenBank/DDBJ databases">
        <title>Jejuicoccus antrihumi gen. nov., sp. nov., a new member of the family Dermacoccaceae isolated from a cave.</title>
        <authorList>
            <person name="Schumann P."/>
            <person name="Kim I.S."/>
        </authorList>
    </citation>
    <scope>NUCLEOTIDE SEQUENCE [LARGE SCALE GENOMIC DNA]</scope>
    <source>
        <strain evidence="5 6">C5-26</strain>
    </source>
</reference>
<evidence type="ECO:0000313" key="5">
    <source>
        <dbReference type="EMBL" id="TWP36081.1"/>
    </source>
</evidence>